<dbReference type="PANTHER" id="PTHR30349:SF64">
    <property type="entry name" value="PROPHAGE INTEGRASE INTD-RELATED"/>
    <property type="match status" value="1"/>
</dbReference>
<gene>
    <name evidence="5" type="ORF">G7Y29_00595</name>
</gene>
<comment type="similarity">
    <text evidence="1">Belongs to the 'phage' integrase family.</text>
</comment>
<keyword evidence="3" id="KW-0233">DNA recombination</keyword>
<dbReference type="RefSeq" id="WP_165002942.1">
    <property type="nucleotide sequence ID" value="NZ_CP064955.1"/>
</dbReference>
<proteinExistence type="inferred from homology"/>
<dbReference type="GO" id="GO:0015074">
    <property type="term" value="P:DNA integration"/>
    <property type="evidence" value="ECO:0007669"/>
    <property type="project" value="InterPro"/>
</dbReference>
<keyword evidence="6" id="KW-1185">Reference proteome</keyword>
<dbReference type="Gene3D" id="1.10.443.10">
    <property type="entry name" value="Intergrase catalytic core"/>
    <property type="match status" value="1"/>
</dbReference>
<dbReference type="InterPro" id="IPR002104">
    <property type="entry name" value="Integrase_catalytic"/>
</dbReference>
<dbReference type="InterPro" id="IPR010998">
    <property type="entry name" value="Integrase_recombinase_N"/>
</dbReference>
<dbReference type="Proteomes" id="UP000594586">
    <property type="component" value="Chromosome"/>
</dbReference>
<dbReference type="PANTHER" id="PTHR30349">
    <property type="entry name" value="PHAGE INTEGRASE-RELATED"/>
    <property type="match status" value="1"/>
</dbReference>
<dbReference type="GO" id="GO:0003677">
    <property type="term" value="F:DNA binding"/>
    <property type="evidence" value="ECO:0007669"/>
    <property type="project" value="UniProtKB-KW"/>
</dbReference>
<keyword evidence="2" id="KW-0238">DNA-binding</keyword>
<evidence type="ECO:0000313" key="5">
    <source>
        <dbReference type="EMBL" id="QPK83365.1"/>
    </source>
</evidence>
<dbReference type="InterPro" id="IPR013762">
    <property type="entry name" value="Integrase-like_cat_sf"/>
</dbReference>
<sequence length="364" mass="41426">MHYSPTFRSKGHAHAWLEKEERLIAVGGWTSPKSRRAKEQLEKQRKSVLLLDFALQKIENRAKAGEIAQTTQANYLTLYENNFAPFLTGVTLEQWTVERCHDWWEELTSSKDTLTTHKRSAELLNSISEDAVNEGILKENPVAKLAGRKKKVPHKEKVIPTPSEFRALIAAASPRYQAAYWLAGTTGLRRNEILELRLKDLETVGGAHYLRISRQVVWNKKGNGKSEKLITPPKNNRLRRVALDHQTFEVLERHIEKYCEGNSPEQLIFTTSARKQVHQSSWGTRFRDARARANISEDITFHSLRHLAGTTYAQSGATIKEIMDRLGHSTPQTAMIYQHTAQGREESLANLVAESLGPFPEQEN</sequence>
<name>A0A7T0KNE6_9CORY</name>
<accession>A0A7T0KNE6</accession>
<evidence type="ECO:0000259" key="4">
    <source>
        <dbReference type="PROSITE" id="PS51898"/>
    </source>
</evidence>
<dbReference type="Gene3D" id="1.10.150.130">
    <property type="match status" value="1"/>
</dbReference>
<evidence type="ECO:0000256" key="2">
    <source>
        <dbReference type="ARBA" id="ARBA00023125"/>
    </source>
</evidence>
<dbReference type="Pfam" id="PF00589">
    <property type="entry name" value="Phage_integrase"/>
    <property type="match status" value="1"/>
</dbReference>
<protein>
    <submittedName>
        <fullName evidence="5">Site-specific integrase</fullName>
    </submittedName>
</protein>
<organism evidence="5 6">
    <name type="scientific">Corynebacterium qintianiae</name>
    <dbReference type="NCBI Taxonomy" id="2709392"/>
    <lineage>
        <taxon>Bacteria</taxon>
        <taxon>Bacillati</taxon>
        <taxon>Actinomycetota</taxon>
        <taxon>Actinomycetes</taxon>
        <taxon>Mycobacteriales</taxon>
        <taxon>Corynebacteriaceae</taxon>
        <taxon>Corynebacterium</taxon>
    </lineage>
</organism>
<dbReference type="AlphaFoldDB" id="A0A7T0KNE6"/>
<dbReference type="PROSITE" id="PS51898">
    <property type="entry name" value="TYR_RECOMBINASE"/>
    <property type="match status" value="1"/>
</dbReference>
<dbReference type="CDD" id="cd01189">
    <property type="entry name" value="INT_ICEBs1_C_like"/>
    <property type="match status" value="1"/>
</dbReference>
<evidence type="ECO:0000256" key="3">
    <source>
        <dbReference type="ARBA" id="ARBA00023172"/>
    </source>
</evidence>
<evidence type="ECO:0000256" key="1">
    <source>
        <dbReference type="ARBA" id="ARBA00008857"/>
    </source>
</evidence>
<evidence type="ECO:0000313" key="6">
    <source>
        <dbReference type="Proteomes" id="UP000594586"/>
    </source>
</evidence>
<dbReference type="GO" id="GO:0006310">
    <property type="term" value="P:DNA recombination"/>
    <property type="evidence" value="ECO:0007669"/>
    <property type="project" value="UniProtKB-KW"/>
</dbReference>
<dbReference type="InterPro" id="IPR050090">
    <property type="entry name" value="Tyrosine_recombinase_XerCD"/>
</dbReference>
<dbReference type="InterPro" id="IPR011010">
    <property type="entry name" value="DNA_brk_join_enz"/>
</dbReference>
<reference evidence="5 6" key="1">
    <citation type="submission" date="2020-11" db="EMBL/GenBank/DDBJ databases">
        <title>Corynebacterium sp. MC1420.</title>
        <authorList>
            <person name="Zhou J."/>
        </authorList>
    </citation>
    <scope>NUCLEOTIDE SEQUENCE [LARGE SCALE GENOMIC DNA]</scope>
    <source>
        <strain evidence="5 6">MC1420</strain>
    </source>
</reference>
<dbReference type="EMBL" id="CP064955">
    <property type="protein sequence ID" value="QPK83365.1"/>
    <property type="molecule type" value="Genomic_DNA"/>
</dbReference>
<dbReference type="SUPFAM" id="SSF56349">
    <property type="entry name" value="DNA breaking-rejoining enzymes"/>
    <property type="match status" value="1"/>
</dbReference>
<dbReference type="KEGG" id="cqn:G7Y29_00595"/>
<feature type="domain" description="Tyr recombinase" evidence="4">
    <location>
        <begin position="155"/>
        <end position="353"/>
    </location>
</feature>